<dbReference type="EMBL" id="JBBPBM010000007">
    <property type="protein sequence ID" value="KAK8575607.1"/>
    <property type="molecule type" value="Genomic_DNA"/>
</dbReference>
<protein>
    <submittedName>
        <fullName evidence="1">Uncharacterized protein</fullName>
    </submittedName>
</protein>
<sequence>MSGSYLFFGGRGIGPKADVQATQRRYFINYASLFHMHRISELEYDSDFSELTLLQFLSAELVRPALS</sequence>
<evidence type="ECO:0000313" key="1">
    <source>
        <dbReference type="EMBL" id="KAK8575607.1"/>
    </source>
</evidence>
<dbReference type="Proteomes" id="UP001472677">
    <property type="component" value="Unassembled WGS sequence"/>
</dbReference>
<name>A0ABR2FBK0_9ROSI</name>
<keyword evidence="2" id="KW-1185">Reference proteome</keyword>
<comment type="caution">
    <text evidence="1">The sequence shown here is derived from an EMBL/GenBank/DDBJ whole genome shotgun (WGS) entry which is preliminary data.</text>
</comment>
<reference evidence="1 2" key="1">
    <citation type="journal article" date="2024" name="G3 (Bethesda)">
        <title>Genome assembly of Hibiscus sabdariffa L. provides insights into metabolisms of medicinal natural products.</title>
        <authorList>
            <person name="Kim T."/>
        </authorList>
    </citation>
    <scope>NUCLEOTIDE SEQUENCE [LARGE SCALE GENOMIC DNA]</scope>
    <source>
        <strain evidence="1">TK-2024</strain>
        <tissue evidence="1">Old leaves</tissue>
    </source>
</reference>
<proteinExistence type="predicted"/>
<accession>A0ABR2FBK0</accession>
<organism evidence="1 2">
    <name type="scientific">Hibiscus sabdariffa</name>
    <name type="common">roselle</name>
    <dbReference type="NCBI Taxonomy" id="183260"/>
    <lineage>
        <taxon>Eukaryota</taxon>
        <taxon>Viridiplantae</taxon>
        <taxon>Streptophyta</taxon>
        <taxon>Embryophyta</taxon>
        <taxon>Tracheophyta</taxon>
        <taxon>Spermatophyta</taxon>
        <taxon>Magnoliopsida</taxon>
        <taxon>eudicotyledons</taxon>
        <taxon>Gunneridae</taxon>
        <taxon>Pentapetalae</taxon>
        <taxon>rosids</taxon>
        <taxon>malvids</taxon>
        <taxon>Malvales</taxon>
        <taxon>Malvaceae</taxon>
        <taxon>Malvoideae</taxon>
        <taxon>Hibiscus</taxon>
    </lineage>
</organism>
<evidence type="ECO:0000313" key="2">
    <source>
        <dbReference type="Proteomes" id="UP001472677"/>
    </source>
</evidence>
<gene>
    <name evidence="1" type="ORF">V6N12_063278</name>
</gene>